<dbReference type="OrthoDB" id="385235at2759"/>
<accession>A0A6L2PGE9</accession>
<evidence type="ECO:0000313" key="4">
    <source>
        <dbReference type="EMBL" id="GFG30222.1"/>
    </source>
</evidence>
<evidence type="ECO:0000256" key="1">
    <source>
        <dbReference type="ARBA" id="ARBA00004173"/>
    </source>
</evidence>
<dbReference type="InterPro" id="IPR013584">
    <property type="entry name" value="RAP"/>
</dbReference>
<dbReference type="AlphaFoldDB" id="A0A6L2PGE9"/>
<organism evidence="4 5">
    <name type="scientific">Coptotermes formosanus</name>
    <name type="common">Formosan subterranean termite</name>
    <dbReference type="NCBI Taxonomy" id="36987"/>
    <lineage>
        <taxon>Eukaryota</taxon>
        <taxon>Metazoa</taxon>
        <taxon>Ecdysozoa</taxon>
        <taxon>Arthropoda</taxon>
        <taxon>Hexapoda</taxon>
        <taxon>Insecta</taxon>
        <taxon>Pterygota</taxon>
        <taxon>Neoptera</taxon>
        <taxon>Polyneoptera</taxon>
        <taxon>Dictyoptera</taxon>
        <taxon>Blattodea</taxon>
        <taxon>Blattoidea</taxon>
        <taxon>Termitoidae</taxon>
        <taxon>Rhinotermitidae</taxon>
        <taxon>Coptotermes</taxon>
    </lineage>
</organism>
<protein>
    <recommendedName>
        <fullName evidence="3">RAP domain-containing protein</fullName>
    </recommendedName>
</protein>
<sequence length="693" mass="78647">MSTSIVKQIFSKGGRMLNHDPISVSTVWGKLAACGISKSEVVLKCDKRDDLGHTTIIMQDGLDIQELPAIVRKVKDVGLVCLYSSNIADTGGAKDEGNICSHAVNASQENDESSGQVPHVHNDAETTEIVEGFNRCFTAKEVFLLLETIPDDEVNPFVAFYALKKIIELENNHQYRNALVKSGEDMSENFTRTAVFNQLINTITLGTESHIILDALKVVCREMVGSSSSVYRDKLCDEILIRVTDGKFDVGQVCEIVRVLGSSMTAENRAENADKLWVGLVDKEKEITEKNIMEVFRILPFLTQSRKMVFGLLERRARYVWWRLPGNAIAEILSILFEVKMFSPRMMAILSSWTNTNIHTVSEDDLLEIVRGFYALDYVDPGITKSLERYVKAKSSKIKNAAMLATIMDYCGRFRLRSEPILKGCERYFIEHGQNLSPLLVKAMFAPFGILNFQPSDSVKFWHVLESILDEKFVQFRPDDAIDVMLTCVYLGKFPLNFVQKVFNPYFLDRLHSYRDVNVLRQMRSKLKLFDTAMTLECSQYRGPMLPRDHSAKSLWQDGRIHRMINCISEPLAKIIGGHDRITTSVLLPHLPTSSLYVIDIMLHPSGMGGSTIRFSLRREGSIYVAVLIHVPEHYCASSTQLIGPQVMRKRHFRRLGMKVVELQYDRLAKLRVHPKSLEEYLVEKLKSAEDAM</sequence>
<dbReference type="InterPro" id="IPR013579">
    <property type="entry name" value="FAST_2"/>
</dbReference>
<dbReference type="PROSITE" id="PS51286">
    <property type="entry name" value="RAP"/>
    <property type="match status" value="1"/>
</dbReference>
<dbReference type="PANTHER" id="PTHR21228:SF40">
    <property type="entry name" value="LD45607P"/>
    <property type="match status" value="1"/>
</dbReference>
<dbReference type="Pfam" id="PF06743">
    <property type="entry name" value="FAST_1"/>
    <property type="match status" value="1"/>
</dbReference>
<dbReference type="GO" id="GO:0005759">
    <property type="term" value="C:mitochondrial matrix"/>
    <property type="evidence" value="ECO:0007669"/>
    <property type="project" value="TreeGrafter"/>
</dbReference>
<dbReference type="Pfam" id="PF08368">
    <property type="entry name" value="FAST_2"/>
    <property type="match status" value="1"/>
</dbReference>
<dbReference type="PANTHER" id="PTHR21228">
    <property type="entry name" value="FAST LEU-RICH DOMAIN-CONTAINING"/>
    <property type="match status" value="1"/>
</dbReference>
<comment type="subcellular location">
    <subcellularLocation>
        <location evidence="1">Mitochondrion</location>
    </subcellularLocation>
</comment>
<dbReference type="Proteomes" id="UP000502823">
    <property type="component" value="Unassembled WGS sequence"/>
</dbReference>
<comment type="caution">
    <text evidence="4">The sequence shown here is derived from an EMBL/GenBank/DDBJ whole genome shotgun (WGS) entry which is preliminary data.</text>
</comment>
<dbReference type="GO" id="GO:0044528">
    <property type="term" value="P:regulation of mitochondrial mRNA stability"/>
    <property type="evidence" value="ECO:0007669"/>
    <property type="project" value="InterPro"/>
</dbReference>
<keyword evidence="2" id="KW-0496">Mitochondrion</keyword>
<keyword evidence="5" id="KW-1185">Reference proteome</keyword>
<dbReference type="SMART" id="SM00952">
    <property type="entry name" value="RAP"/>
    <property type="match status" value="1"/>
</dbReference>
<dbReference type="InParanoid" id="A0A6L2PGE9"/>
<dbReference type="GO" id="GO:0003723">
    <property type="term" value="F:RNA binding"/>
    <property type="evidence" value="ECO:0007669"/>
    <property type="project" value="TreeGrafter"/>
</dbReference>
<proteinExistence type="predicted"/>
<evidence type="ECO:0000313" key="5">
    <source>
        <dbReference type="Proteomes" id="UP000502823"/>
    </source>
</evidence>
<evidence type="ECO:0000259" key="3">
    <source>
        <dbReference type="PROSITE" id="PS51286"/>
    </source>
</evidence>
<dbReference type="GO" id="GO:0000963">
    <property type="term" value="P:mitochondrial RNA processing"/>
    <property type="evidence" value="ECO:0007669"/>
    <property type="project" value="TreeGrafter"/>
</dbReference>
<dbReference type="InterPro" id="IPR010622">
    <property type="entry name" value="FAST_Leu-rich"/>
</dbReference>
<name>A0A6L2PGE9_COPFO</name>
<gene>
    <name evidence="4" type="ORF">Cfor_11142</name>
</gene>
<reference evidence="5" key="1">
    <citation type="submission" date="2020-01" db="EMBL/GenBank/DDBJ databases">
        <title>Draft genome sequence of the Termite Coptotermes fromosanus.</title>
        <authorList>
            <person name="Itakura S."/>
            <person name="Yosikawa Y."/>
            <person name="Umezawa K."/>
        </authorList>
    </citation>
    <scope>NUCLEOTIDE SEQUENCE [LARGE SCALE GENOMIC DNA]</scope>
</reference>
<dbReference type="InterPro" id="IPR050870">
    <property type="entry name" value="FAST_kinase"/>
</dbReference>
<dbReference type="EMBL" id="BLKM01010448">
    <property type="protein sequence ID" value="GFG30222.1"/>
    <property type="molecule type" value="Genomic_DNA"/>
</dbReference>
<evidence type="ECO:0000256" key="2">
    <source>
        <dbReference type="ARBA" id="ARBA00023128"/>
    </source>
</evidence>
<dbReference type="GO" id="GO:0035770">
    <property type="term" value="C:ribonucleoprotein granule"/>
    <property type="evidence" value="ECO:0007669"/>
    <property type="project" value="TreeGrafter"/>
</dbReference>
<feature type="domain" description="RAP" evidence="3">
    <location>
        <begin position="625"/>
        <end position="684"/>
    </location>
</feature>